<dbReference type="PDB" id="3E0S">
    <property type="method" value="X-ray"/>
    <property type="resolution" value="2.09 A"/>
    <property type="chains" value="A/B=208-522"/>
</dbReference>
<dbReference type="PATRIC" id="fig|194439.7.peg.802"/>
<dbReference type="SMR" id="Q8KE09"/>
<dbReference type="Gene3D" id="1.40.20.10">
    <property type="entry name" value="CHAD domain"/>
    <property type="match status" value="1"/>
</dbReference>
<protein>
    <recommendedName>
        <fullName evidence="1">CHAD domain-containing protein</fullName>
    </recommendedName>
</protein>
<evidence type="ECO:0000313" key="3">
    <source>
        <dbReference type="Proteomes" id="UP000001007"/>
    </source>
</evidence>
<dbReference type="PANTHER" id="PTHR39339:SF1">
    <property type="entry name" value="CHAD DOMAIN-CONTAINING PROTEIN"/>
    <property type="match status" value="1"/>
</dbReference>
<dbReference type="InterPro" id="IPR007899">
    <property type="entry name" value="CHAD_dom"/>
</dbReference>
<proteinExistence type="evidence at protein level"/>
<dbReference type="EMBL" id="AE006470">
    <property type="protein sequence ID" value="AAM72119.1"/>
    <property type="molecule type" value="Genomic_DNA"/>
</dbReference>
<dbReference type="InterPro" id="IPR038186">
    <property type="entry name" value="CHAD_dom_sf"/>
</dbReference>
<dbReference type="EvolutionaryTrace" id="Q8KE09"/>
<reference evidence="5 6" key="3">
    <citation type="journal article" date="2019" name="Life. Sci Alliance">
        <title>Molecular characterization of CHAD domains as inorganic polyphosphate-binding modules.</title>
        <authorList>
            <person name="Lorenzo-Orts L."/>
            <person name="Hohmann U."/>
            <person name="Zhu J."/>
            <person name="Hothorn M."/>
        </authorList>
    </citation>
    <scope>X-RAY CRYSTALLOGRAPHY (1.72 ANGSTROMS) OF 209-522</scope>
</reference>
<dbReference type="DNASU" id="1007190"/>
<dbReference type="OrthoDB" id="9810154at2"/>
<evidence type="ECO:0007829" key="4">
    <source>
        <dbReference type="PDB" id="3E0S"/>
    </source>
</evidence>
<dbReference type="AlphaFoldDB" id="Q8KE09"/>
<dbReference type="PDBsum" id="6QVA"/>
<keyword evidence="4 5" id="KW-0002">3D-structure</keyword>
<dbReference type="PDB" id="6QVA">
    <property type="method" value="X-ray"/>
    <property type="resolution" value="2.05 A"/>
    <property type="chains" value="A=209-522"/>
</dbReference>
<dbReference type="EnsemblBacteria" id="AAM72119">
    <property type="protein sequence ID" value="AAM72119"/>
    <property type="gene ID" value="CT0884"/>
</dbReference>
<sequence>MSDTQGSLFFRINGQMPLVQSVGQNLPEGWSLGKHSSRRERLVFYDTFEEEAFRNGLAVMHRKGTLSIIDLESGAVEAETPLAQTPPSFFATDLPEGKVRKRLLQCSTLRAFINRCAVDRFISSWRILNRDNKTVATLDHESLHPVDKTSKTVFPQHFSITPLKGYHKELSPMLMALPESVDAYRIVSFKERFMTIMEAAEPLGRGYSSKLRLQLDAHASIHENVRRLLQFTTSIMEANEEGIRKDIDSEFLHDFRVAIRRSRSILRLLNGVFDPEKTAWMLAGLRELGKRTNDLRDSDVYLLRREEYTSLLPPSLRPALDPFFSDLEADKRLHHRQFCRYLTGREYSGFMTSLKEFIAEGELPDPETAPLAAEPTGDVAAKTIRKALKKVLVHGRRTGSETSDAELHELRIDCKKLRYLLEFFASLFPPKATAQVLRQMKTLQDNLGTFVDLTVQMEFLQSRLETIPADRGGISEAAAIGGLLTTLYRKREKVREHFHEIFSGFDSNETGELFDELLTGLA</sequence>
<dbReference type="HOGENOM" id="CLU_025044_0_0_10"/>
<evidence type="ECO:0000313" key="2">
    <source>
        <dbReference type="EMBL" id="AAM72119.1"/>
    </source>
</evidence>
<gene>
    <name evidence="2" type="ordered locus">CT0884</name>
</gene>
<dbReference type="Pfam" id="PF05235">
    <property type="entry name" value="CHAD"/>
    <property type="match status" value="1"/>
</dbReference>
<keyword evidence="3" id="KW-1185">Reference proteome</keyword>
<evidence type="ECO:0000259" key="1">
    <source>
        <dbReference type="PROSITE" id="PS51708"/>
    </source>
</evidence>
<dbReference type="eggNOG" id="COG5607">
    <property type="taxonomic scope" value="Bacteria"/>
</dbReference>
<dbReference type="PDBsum" id="6QV7"/>
<feature type="domain" description="CHAD" evidence="1">
    <location>
        <begin position="218"/>
        <end position="507"/>
    </location>
</feature>
<dbReference type="RefSeq" id="WP_010932564.1">
    <property type="nucleotide sequence ID" value="NC_002932.3"/>
</dbReference>
<dbReference type="Proteomes" id="UP000001007">
    <property type="component" value="Chromosome"/>
</dbReference>
<dbReference type="KEGG" id="cte:CT0884"/>
<reference evidence="2 3" key="1">
    <citation type="journal article" date="2002" name="Proc. Natl. Acad. Sci. U.S.A.">
        <title>The complete genome sequence of Chlorobium tepidum TLS, a photosynthetic, anaerobic, green-sulfur bacterium.</title>
        <authorList>
            <person name="Eisen J.A."/>
            <person name="Nelson K.E."/>
            <person name="Paulsen I.T."/>
            <person name="Heidelberg J.F."/>
            <person name="Wu M."/>
            <person name="Dodson R.J."/>
            <person name="Deboy R."/>
            <person name="Gwinn M.L."/>
            <person name="Nelson W.C."/>
            <person name="Haft D.H."/>
            <person name="Hickey E.K."/>
            <person name="Peterson J.D."/>
            <person name="Durkin A.S."/>
            <person name="Kolonay J.L."/>
            <person name="Yang F."/>
            <person name="Holt I."/>
            <person name="Umayam L.A."/>
            <person name="Mason T."/>
            <person name="Brenner M."/>
            <person name="Shea T.P."/>
            <person name="Parksey D."/>
            <person name="Nierman W.C."/>
            <person name="Feldblyum T.V."/>
            <person name="Hansen C.L."/>
            <person name="Craven M.B."/>
            <person name="Radune D."/>
            <person name="Vamathevan J."/>
            <person name="Khouri H."/>
            <person name="White O."/>
            <person name="Gruber T.M."/>
            <person name="Ketchum K.A."/>
            <person name="Venter J.C."/>
            <person name="Tettelin H."/>
            <person name="Bryant D.A."/>
            <person name="Fraser C.M."/>
        </authorList>
    </citation>
    <scope>NUCLEOTIDE SEQUENCE [LARGE SCALE GENOMIC DNA]</scope>
    <source>
        <strain evidence="3">ATCC 49652 / DSM 12025 / NBRC 103806 / TLS</strain>
    </source>
</reference>
<accession>Q8KE09</accession>
<dbReference type="STRING" id="194439.CT0884"/>
<dbReference type="PROSITE" id="PS51708">
    <property type="entry name" value="CHAD"/>
    <property type="match status" value="1"/>
</dbReference>
<dbReference type="PANTHER" id="PTHR39339">
    <property type="entry name" value="SLR1444 PROTEIN"/>
    <property type="match status" value="1"/>
</dbReference>
<dbReference type="SMART" id="SM00880">
    <property type="entry name" value="CHAD"/>
    <property type="match status" value="1"/>
</dbReference>
<dbReference type="PDB" id="6QV7">
    <property type="method" value="X-ray"/>
    <property type="resolution" value="1.72 A"/>
    <property type="chains" value="A=209-522"/>
</dbReference>
<organism evidence="2 3">
    <name type="scientific">Chlorobaculum tepidum (strain ATCC 49652 / DSM 12025 / NBRC 103806 / TLS)</name>
    <name type="common">Chlorobium tepidum</name>
    <dbReference type="NCBI Taxonomy" id="194439"/>
    <lineage>
        <taxon>Bacteria</taxon>
        <taxon>Pseudomonadati</taxon>
        <taxon>Chlorobiota</taxon>
        <taxon>Chlorobiia</taxon>
        <taxon>Chlorobiales</taxon>
        <taxon>Chlorobiaceae</taxon>
        <taxon>Chlorobaculum</taxon>
    </lineage>
</organism>
<name>Q8KE09_CHLTE</name>
<evidence type="ECO:0007829" key="5">
    <source>
        <dbReference type="PDB" id="6QV7"/>
    </source>
</evidence>
<reference evidence="4" key="2">
    <citation type="submission" date="2008-07" db="PDB data bank">
        <title>Crystal structure of an uncharacterized protein from Chlorobium tepidum.</title>
        <authorList>
            <person name="Bonanno J.B."/>
            <person name="Dickey M."/>
            <person name="Bain K.T."/>
            <person name="Powell A."/>
            <person name="Ozyurt S."/>
            <person name="Smith D."/>
            <person name="Wasserman S."/>
            <person name="Sauder J.M."/>
            <person name="Burley S.K."/>
            <person name="Almo S.C."/>
        </authorList>
    </citation>
    <scope>X-RAY CRYSTALLOGRAPHY (2.09 ANGSTROMS) OF 208-522</scope>
</reference>
<evidence type="ECO:0007829" key="6">
    <source>
        <dbReference type="PDB" id="6QVA"/>
    </source>
</evidence>
<dbReference type="PDBsum" id="3E0S"/>